<dbReference type="Proteomes" id="UP000436016">
    <property type="component" value="Unassembled WGS sequence"/>
</dbReference>
<name>A0A6B0TVX2_9RHOB</name>
<dbReference type="EMBL" id="WUWG01000003">
    <property type="protein sequence ID" value="MXU65905.1"/>
    <property type="molecule type" value="Genomic_DNA"/>
</dbReference>
<dbReference type="GO" id="GO:0015171">
    <property type="term" value="F:amino acid transmembrane transporter activity"/>
    <property type="evidence" value="ECO:0007669"/>
    <property type="project" value="TreeGrafter"/>
</dbReference>
<evidence type="ECO:0000256" key="4">
    <source>
        <dbReference type="ARBA" id="ARBA00022989"/>
    </source>
</evidence>
<comment type="caution">
    <text evidence="7">The sequence shown here is derived from an EMBL/GenBank/DDBJ whole genome shotgun (WGS) entry which is preliminary data.</text>
</comment>
<dbReference type="PANTHER" id="PTHR30086">
    <property type="entry name" value="ARGININE EXPORTER PROTEIN ARGO"/>
    <property type="match status" value="1"/>
</dbReference>
<dbReference type="PANTHER" id="PTHR30086:SF19">
    <property type="entry name" value="THREONINE EFFLUX PROTEIN"/>
    <property type="match status" value="1"/>
</dbReference>
<evidence type="ECO:0000256" key="5">
    <source>
        <dbReference type="ARBA" id="ARBA00023136"/>
    </source>
</evidence>
<dbReference type="RefSeq" id="WP_160854801.1">
    <property type="nucleotide sequence ID" value="NZ_WUWG01000003.1"/>
</dbReference>
<dbReference type="GO" id="GO:0005886">
    <property type="term" value="C:plasma membrane"/>
    <property type="evidence" value="ECO:0007669"/>
    <property type="project" value="UniProtKB-SubCell"/>
</dbReference>
<keyword evidence="3 6" id="KW-0812">Transmembrane</keyword>
<evidence type="ECO:0000313" key="7">
    <source>
        <dbReference type="EMBL" id="MXU65905.1"/>
    </source>
</evidence>
<feature type="transmembrane region" description="Helical" evidence="6">
    <location>
        <begin position="118"/>
        <end position="142"/>
    </location>
</feature>
<evidence type="ECO:0000256" key="6">
    <source>
        <dbReference type="SAM" id="Phobius"/>
    </source>
</evidence>
<sequence length="211" mass="21291">MTDAFVAALVGVIFAQLAPGPNLLAVAAAGLADGRRAALGVVFGVATGILVWAALAAIGLGAVIAALPAMFTVLKLVGGGYLLWLGAKALWSLRSPTGPALKGERRGLTLATGWRRGIIVVLTNPKAAVMWAAVGAFLFGAGLNAAQVMAFGPLAALTAIAIYGGYGLLFSSRSVGRGYARAARIFDAGFGLAFTLLGGSLVVDALRRSVP</sequence>
<keyword evidence="5 6" id="KW-0472">Membrane</keyword>
<accession>A0A6B0TVX2</accession>
<organism evidence="7 8">
    <name type="scientific">Oceanomicrobium pacificus</name>
    <dbReference type="NCBI Taxonomy" id="2692916"/>
    <lineage>
        <taxon>Bacteria</taxon>
        <taxon>Pseudomonadati</taxon>
        <taxon>Pseudomonadota</taxon>
        <taxon>Alphaproteobacteria</taxon>
        <taxon>Rhodobacterales</taxon>
        <taxon>Paracoccaceae</taxon>
        <taxon>Oceanomicrobium</taxon>
    </lineage>
</organism>
<evidence type="ECO:0000313" key="8">
    <source>
        <dbReference type="Proteomes" id="UP000436016"/>
    </source>
</evidence>
<keyword evidence="2" id="KW-1003">Cell membrane</keyword>
<feature type="transmembrane region" description="Helical" evidence="6">
    <location>
        <begin position="37"/>
        <end position="67"/>
    </location>
</feature>
<feature type="transmembrane region" description="Helical" evidence="6">
    <location>
        <begin position="182"/>
        <end position="203"/>
    </location>
</feature>
<feature type="transmembrane region" description="Helical" evidence="6">
    <location>
        <begin position="148"/>
        <end position="170"/>
    </location>
</feature>
<gene>
    <name evidence="7" type="ORF">GSH16_10620</name>
</gene>
<evidence type="ECO:0000256" key="3">
    <source>
        <dbReference type="ARBA" id="ARBA00022692"/>
    </source>
</evidence>
<reference evidence="7 8" key="1">
    <citation type="submission" date="2019-12" db="EMBL/GenBank/DDBJ databases">
        <title>Strain KN286 was isolated from seawater, which was collected from Caroline Seamount in the tropical western Pacific.</title>
        <authorList>
            <person name="Wang Q."/>
        </authorList>
    </citation>
    <scope>NUCLEOTIDE SEQUENCE [LARGE SCALE GENOMIC DNA]</scope>
    <source>
        <strain evidence="7 8">KN286</strain>
    </source>
</reference>
<evidence type="ECO:0000256" key="1">
    <source>
        <dbReference type="ARBA" id="ARBA00004651"/>
    </source>
</evidence>
<comment type="subcellular location">
    <subcellularLocation>
        <location evidence="1">Cell membrane</location>
        <topology evidence="1">Multi-pass membrane protein</topology>
    </subcellularLocation>
</comment>
<keyword evidence="4 6" id="KW-1133">Transmembrane helix</keyword>
<dbReference type="InterPro" id="IPR001123">
    <property type="entry name" value="LeuE-type"/>
</dbReference>
<proteinExistence type="predicted"/>
<dbReference type="Pfam" id="PF01810">
    <property type="entry name" value="LysE"/>
    <property type="match status" value="1"/>
</dbReference>
<evidence type="ECO:0000256" key="2">
    <source>
        <dbReference type="ARBA" id="ARBA00022475"/>
    </source>
</evidence>
<dbReference type="AlphaFoldDB" id="A0A6B0TVX2"/>
<protein>
    <submittedName>
        <fullName evidence="7">LysE family transporter</fullName>
    </submittedName>
</protein>
<keyword evidence="8" id="KW-1185">Reference proteome</keyword>